<evidence type="ECO:0000259" key="2">
    <source>
        <dbReference type="Pfam" id="PF02350"/>
    </source>
</evidence>
<dbReference type="AlphaFoldDB" id="E1YJJ9"/>
<dbReference type="GO" id="GO:0016853">
    <property type="term" value="F:isomerase activity"/>
    <property type="evidence" value="ECO:0007669"/>
    <property type="project" value="UniProtKB-KW"/>
</dbReference>
<evidence type="ECO:0000256" key="1">
    <source>
        <dbReference type="RuleBase" id="RU003513"/>
    </source>
</evidence>
<sequence length="371" mass="41715">MNNLKLILVVGARPNFMKIAPLLHEIRKQNSIDGNNKINIEHLLVHTGQHYDLKMSEAFFTELEIPSPDFNLEVGSGSHAVQTAEIMTRFEKVCLQEKPDWVIVVGDVNSTMACTLVSSKLGIKVAHIEAGLRSFDRSMPEEINRLVTDALADLLLTPSEDADRNLLREGVLPEKIKCVGNIMIDTLIINLKKARDLKPYTQYGLEKNKYVFVTLHRPSNVDNKESLSLIMQNLVELSKKLPVVFPLHPRTEKNLKQYGLLPSPDQQTKLKLCKPVGYFESIGLAEKSKFVLTDSGGLQEETTFLRVPCLTLRPNTERPVTVTVGTNRLTCLENIKDDINRILEGKHPAGAIPELWDGRTSKRIMEILIAH</sequence>
<proteinExistence type="inferred from homology"/>
<dbReference type="InterPro" id="IPR003331">
    <property type="entry name" value="UDP_GlcNAc_Epimerase_2_dom"/>
</dbReference>
<name>E1YJJ9_9BACT</name>
<dbReference type="EMBL" id="FR695877">
    <property type="protein sequence ID" value="CBX31453.1"/>
    <property type="molecule type" value="Genomic_DNA"/>
</dbReference>
<protein>
    <submittedName>
        <fullName evidence="3">UDP-N-acetylglucosamine 2-epimerase homolog</fullName>
    </submittedName>
</protein>
<dbReference type="SUPFAM" id="SSF53756">
    <property type="entry name" value="UDP-Glycosyltransferase/glycogen phosphorylase"/>
    <property type="match status" value="1"/>
</dbReference>
<evidence type="ECO:0000313" key="3">
    <source>
        <dbReference type="EMBL" id="CBX31453.1"/>
    </source>
</evidence>
<gene>
    <name evidence="3" type="ORF">N47_E49650</name>
</gene>
<dbReference type="PANTHER" id="PTHR43174:SF1">
    <property type="entry name" value="UDP-N-ACETYLGLUCOSAMINE 2-EPIMERASE"/>
    <property type="match status" value="1"/>
</dbReference>
<dbReference type="InterPro" id="IPR029767">
    <property type="entry name" value="WecB-like"/>
</dbReference>
<dbReference type="PANTHER" id="PTHR43174">
    <property type="entry name" value="UDP-N-ACETYLGLUCOSAMINE 2-EPIMERASE"/>
    <property type="match status" value="1"/>
</dbReference>
<dbReference type="Gene3D" id="3.40.50.2000">
    <property type="entry name" value="Glycogen Phosphorylase B"/>
    <property type="match status" value="2"/>
</dbReference>
<dbReference type="CDD" id="cd03786">
    <property type="entry name" value="GTB_UDP-GlcNAc_2-Epimerase"/>
    <property type="match status" value="1"/>
</dbReference>
<dbReference type="Pfam" id="PF02350">
    <property type="entry name" value="Epimerase_2"/>
    <property type="match status" value="1"/>
</dbReference>
<dbReference type="NCBIfam" id="TIGR00236">
    <property type="entry name" value="wecB"/>
    <property type="match status" value="1"/>
</dbReference>
<comment type="similarity">
    <text evidence="1">Belongs to the UDP-N-acetylglucosamine 2-epimerase family.</text>
</comment>
<reference evidence="3" key="1">
    <citation type="journal article" date="2011" name="Environ. Microbiol.">
        <title>Genomic insights into the metabolic potential of the polycyclic aromatic hydrocarbon degrading sulfate-reducing Deltaproteobacterium N47.</title>
        <authorList>
            <person name="Bergmann F."/>
            <person name="Selesi D."/>
            <person name="Weinmaier T."/>
            <person name="Tischler P."/>
            <person name="Rattei T."/>
            <person name="Meckenstock R.U."/>
        </authorList>
    </citation>
    <scope>NUCLEOTIDE SEQUENCE</scope>
</reference>
<organism evidence="3">
    <name type="scientific">uncultured Desulfobacterium sp</name>
    <dbReference type="NCBI Taxonomy" id="201089"/>
    <lineage>
        <taxon>Bacteria</taxon>
        <taxon>Pseudomonadati</taxon>
        <taxon>Thermodesulfobacteriota</taxon>
        <taxon>Desulfobacteria</taxon>
        <taxon>Desulfobacterales</taxon>
        <taxon>Desulfobacteriaceae</taxon>
        <taxon>Desulfobacterium</taxon>
        <taxon>environmental samples</taxon>
    </lineage>
</organism>
<feature type="domain" description="UDP-N-acetylglucosamine 2-epimerase" evidence="2">
    <location>
        <begin position="37"/>
        <end position="368"/>
    </location>
</feature>
<keyword evidence="1" id="KW-0413">Isomerase</keyword>
<accession>E1YJJ9</accession>